<dbReference type="InterPro" id="IPR001373">
    <property type="entry name" value="Cullin_N"/>
</dbReference>
<dbReference type="PANTHER" id="PTHR11932">
    <property type="entry name" value="CULLIN"/>
    <property type="match status" value="1"/>
</dbReference>
<dbReference type="GO" id="GO:0005634">
    <property type="term" value="C:nucleus"/>
    <property type="evidence" value="ECO:0007669"/>
    <property type="project" value="UniProtKB-ARBA"/>
</dbReference>
<dbReference type="OrthoDB" id="27073at2759"/>
<dbReference type="PROSITE" id="PS50069">
    <property type="entry name" value="CULLIN_2"/>
    <property type="match status" value="1"/>
</dbReference>
<dbReference type="SMART" id="SM00884">
    <property type="entry name" value="Cullin_Nedd8"/>
    <property type="match status" value="1"/>
</dbReference>
<feature type="compositionally biased region" description="Polar residues" evidence="12">
    <location>
        <begin position="40"/>
        <end position="66"/>
    </location>
</feature>
<dbReference type="AlphaFoldDB" id="A0A507CGE3"/>
<evidence type="ECO:0000256" key="3">
    <source>
        <dbReference type="ARBA" id="ARBA00022499"/>
    </source>
</evidence>
<dbReference type="InterPro" id="IPR045093">
    <property type="entry name" value="Cullin"/>
</dbReference>
<evidence type="ECO:0000256" key="11">
    <source>
        <dbReference type="RuleBase" id="RU003829"/>
    </source>
</evidence>
<dbReference type="Gene3D" id="1.20.1310.10">
    <property type="entry name" value="Cullin Repeats"/>
    <property type="match status" value="4"/>
</dbReference>
<dbReference type="FunFam" id="1.20.1310.10:FF:000003">
    <property type="entry name" value="Cullin 4A"/>
    <property type="match status" value="1"/>
</dbReference>
<dbReference type="FunFam" id="1.20.1310.10:FF:000001">
    <property type="entry name" value="Cullin 3"/>
    <property type="match status" value="1"/>
</dbReference>
<keyword evidence="8" id="KW-0234">DNA repair</keyword>
<accession>A0A507CGE3</accession>
<dbReference type="GO" id="GO:0031464">
    <property type="term" value="C:Cul4A-RING E3 ubiquitin ligase complex"/>
    <property type="evidence" value="ECO:0007669"/>
    <property type="project" value="UniProtKB-ARBA"/>
</dbReference>
<keyword evidence="7" id="KW-0832">Ubl conjugation</keyword>
<evidence type="ECO:0000313" key="15">
    <source>
        <dbReference type="Proteomes" id="UP000319731"/>
    </source>
</evidence>
<comment type="similarity">
    <text evidence="2 10 11">Belongs to the cullin family.</text>
</comment>
<dbReference type="STRING" id="1806994.A0A507CGE3"/>
<evidence type="ECO:0000256" key="7">
    <source>
        <dbReference type="ARBA" id="ARBA00022843"/>
    </source>
</evidence>
<dbReference type="InterPro" id="IPR016158">
    <property type="entry name" value="Cullin_homology"/>
</dbReference>
<dbReference type="Proteomes" id="UP000319731">
    <property type="component" value="Unassembled WGS sequence"/>
</dbReference>
<feature type="domain" description="Cullin family profile" evidence="13">
    <location>
        <begin position="537"/>
        <end position="765"/>
    </location>
</feature>
<feature type="region of interest" description="Disordered" evidence="12">
    <location>
        <begin position="940"/>
        <end position="974"/>
    </location>
</feature>
<feature type="region of interest" description="Disordered" evidence="12">
    <location>
        <begin position="1"/>
        <end position="78"/>
    </location>
</feature>
<dbReference type="FunFam" id="1.20.1310.10:FF:000004">
    <property type="entry name" value="Cullin 4B"/>
    <property type="match status" value="1"/>
</dbReference>
<dbReference type="FunFam" id="1.10.10.10:FF:000050">
    <property type="entry name" value="Cullin 4B"/>
    <property type="match status" value="1"/>
</dbReference>
<keyword evidence="5" id="KW-0227">DNA damage</keyword>
<keyword evidence="15" id="KW-1185">Reference proteome</keyword>
<dbReference type="Pfam" id="PF26557">
    <property type="entry name" value="Cullin_AB"/>
    <property type="match status" value="1"/>
</dbReference>
<evidence type="ECO:0000256" key="5">
    <source>
        <dbReference type="ARBA" id="ARBA00022763"/>
    </source>
</evidence>
<reference evidence="14 15" key="1">
    <citation type="journal article" date="2019" name="Sci. Rep.">
        <title>Comparative genomics of chytrid fungi reveal insights into the obligate biotrophic and pathogenic lifestyle of Synchytrium endobioticum.</title>
        <authorList>
            <person name="van de Vossenberg B.T.L.H."/>
            <person name="Warris S."/>
            <person name="Nguyen H.D.T."/>
            <person name="van Gent-Pelzer M.P.E."/>
            <person name="Joly D.L."/>
            <person name="van de Geest H.C."/>
            <person name="Bonants P.J.M."/>
            <person name="Smith D.S."/>
            <person name="Levesque C.A."/>
            <person name="van der Lee T.A.J."/>
        </authorList>
    </citation>
    <scope>NUCLEOTIDE SEQUENCE [LARGE SCALE GENOMIC DNA]</scope>
    <source>
        <strain evidence="14 15">JEL517</strain>
    </source>
</reference>
<dbReference type="Gene3D" id="3.30.230.130">
    <property type="entry name" value="Cullin, Chain C, Domain 2"/>
    <property type="match status" value="1"/>
</dbReference>
<evidence type="ECO:0000313" key="14">
    <source>
        <dbReference type="EMBL" id="TPX36563.1"/>
    </source>
</evidence>
<dbReference type="GO" id="GO:0006511">
    <property type="term" value="P:ubiquitin-dependent protein catabolic process"/>
    <property type="evidence" value="ECO:0007669"/>
    <property type="project" value="InterPro"/>
</dbReference>
<organism evidence="14 15">
    <name type="scientific">Synchytrium microbalum</name>
    <dbReference type="NCBI Taxonomy" id="1806994"/>
    <lineage>
        <taxon>Eukaryota</taxon>
        <taxon>Fungi</taxon>
        <taxon>Fungi incertae sedis</taxon>
        <taxon>Chytridiomycota</taxon>
        <taxon>Chytridiomycota incertae sedis</taxon>
        <taxon>Chytridiomycetes</taxon>
        <taxon>Synchytriales</taxon>
        <taxon>Synchytriaceae</taxon>
        <taxon>Synchytrium</taxon>
    </lineage>
</organism>
<proteinExistence type="inferred from homology"/>
<dbReference type="GO" id="GO:0031625">
    <property type="term" value="F:ubiquitin protein ligase binding"/>
    <property type="evidence" value="ECO:0007669"/>
    <property type="project" value="InterPro"/>
</dbReference>
<dbReference type="InterPro" id="IPR019559">
    <property type="entry name" value="Cullin_neddylation_domain"/>
</dbReference>
<dbReference type="InterPro" id="IPR059120">
    <property type="entry name" value="Cullin-like_AB"/>
</dbReference>
<dbReference type="RefSeq" id="XP_031026777.1">
    <property type="nucleotide sequence ID" value="XM_031167142.1"/>
</dbReference>
<dbReference type="FunFam" id="3.30.230.130:FF:000001">
    <property type="entry name" value="Cullin 4A"/>
    <property type="match status" value="1"/>
</dbReference>
<dbReference type="GO" id="GO:0006281">
    <property type="term" value="P:DNA repair"/>
    <property type="evidence" value="ECO:0007669"/>
    <property type="project" value="UniProtKB-KW"/>
</dbReference>
<dbReference type="GeneID" id="42002439"/>
<gene>
    <name evidence="14" type="ORF">SmJEL517_g01214</name>
</gene>
<dbReference type="SUPFAM" id="SSF46785">
    <property type="entry name" value="Winged helix' DNA-binding domain"/>
    <property type="match status" value="1"/>
</dbReference>
<dbReference type="SUPFAM" id="SSF74788">
    <property type="entry name" value="Cullin repeat-like"/>
    <property type="match status" value="1"/>
</dbReference>
<dbReference type="InterPro" id="IPR016159">
    <property type="entry name" value="Cullin_repeat-like_dom_sf"/>
</dbReference>
<keyword evidence="3" id="KW-1017">Isopeptide bond</keyword>
<dbReference type="SMART" id="SM00182">
    <property type="entry name" value="CULLIN"/>
    <property type="match status" value="1"/>
</dbReference>
<feature type="compositionally biased region" description="Polar residues" evidence="12">
    <location>
        <begin position="1"/>
        <end position="31"/>
    </location>
</feature>
<keyword evidence="6" id="KW-0833">Ubl conjugation pathway</keyword>
<keyword evidence="4" id="KW-0597">Phosphoprotein</keyword>
<comment type="caution">
    <text evidence="14">The sequence shown here is derived from an EMBL/GenBank/DDBJ whole genome shotgun (WGS) entry which is preliminary data.</text>
</comment>
<dbReference type="EMBL" id="QEAO01000004">
    <property type="protein sequence ID" value="TPX36563.1"/>
    <property type="molecule type" value="Genomic_DNA"/>
</dbReference>
<name>A0A507CGE3_9FUNG</name>
<evidence type="ECO:0000256" key="6">
    <source>
        <dbReference type="ARBA" id="ARBA00022786"/>
    </source>
</evidence>
<evidence type="ECO:0000256" key="2">
    <source>
        <dbReference type="ARBA" id="ARBA00006019"/>
    </source>
</evidence>
<evidence type="ECO:0000259" key="13">
    <source>
        <dbReference type="PROSITE" id="PS50069"/>
    </source>
</evidence>
<evidence type="ECO:0000256" key="8">
    <source>
        <dbReference type="ARBA" id="ARBA00023204"/>
    </source>
</evidence>
<evidence type="ECO:0000256" key="10">
    <source>
        <dbReference type="PROSITE-ProRule" id="PRU00330"/>
    </source>
</evidence>
<dbReference type="Pfam" id="PF10557">
    <property type="entry name" value="Cullin_Nedd8"/>
    <property type="match status" value="1"/>
</dbReference>
<dbReference type="GO" id="GO:0042254">
    <property type="term" value="P:ribosome biogenesis"/>
    <property type="evidence" value="ECO:0007669"/>
    <property type="project" value="UniProtKB-ARBA"/>
</dbReference>
<dbReference type="InterPro" id="IPR036390">
    <property type="entry name" value="WH_DNA-bd_sf"/>
</dbReference>
<dbReference type="InterPro" id="IPR036317">
    <property type="entry name" value="Cullin_homology_sf"/>
</dbReference>
<dbReference type="InterPro" id="IPR036388">
    <property type="entry name" value="WH-like_DNA-bd_sf"/>
</dbReference>
<evidence type="ECO:0000256" key="1">
    <source>
        <dbReference type="ARBA" id="ARBA00004906"/>
    </source>
</evidence>
<evidence type="ECO:0000256" key="12">
    <source>
        <dbReference type="SAM" id="MobiDB-lite"/>
    </source>
</evidence>
<evidence type="ECO:0000256" key="9">
    <source>
        <dbReference type="ARBA" id="ARBA00069613"/>
    </source>
</evidence>
<comment type="pathway">
    <text evidence="1">Protein modification; protein ubiquitination.</text>
</comment>
<dbReference type="Gene3D" id="1.10.10.10">
    <property type="entry name" value="Winged helix-like DNA-binding domain superfamily/Winged helix DNA-binding domain"/>
    <property type="match status" value="1"/>
</dbReference>
<dbReference type="FunFam" id="1.20.1310.10:FF:000035">
    <property type="entry name" value="Ubiquitin ligase subunit CulD, putative"/>
    <property type="match status" value="1"/>
</dbReference>
<dbReference type="Pfam" id="PF00888">
    <property type="entry name" value="Cullin"/>
    <property type="match status" value="1"/>
</dbReference>
<dbReference type="SUPFAM" id="SSF75632">
    <property type="entry name" value="Cullin homology domain"/>
    <property type="match status" value="2"/>
</dbReference>
<protein>
    <recommendedName>
        <fullName evidence="9">Cullin-4</fullName>
    </recommendedName>
</protein>
<sequence length="974" mass="109638">MSNSGKATTTANIRIDSSPSSASNLTQSTLDRFNFKRPSTDSTSNSISATHSTTSSKRTKFQQDVSLPQKDMTDGKDSAAMSARSLIYDLTSSPIHSQSDNALFDGVVSGSNNTSTANAKGKGTLSSSFGDAGRRVSDGWGSRPGSGMVGAVNHSASPVSSGGPKKLIIKGFKNKPTLPVNYEADTWQTLRRAVRAIHESQPVPDSKEELYKLCENLCLHKMASGLYTKLQAECEEHVQSQVALLQTNGTEGEHFLQALETVWTSHCQQMILIRSIFLYLDRTYVLQTSWLLSLWEMGLDLFKKHVMGAPDIKKKAVEGLLNQIRRERDGEVVSKPLLKTLFRALMDLGIYVSVFETPFLDRTETYYRAEADRQFAELEAAPGAESVARYLRHVEERLRQETDRCSQLSGYLDLASRKPLITVVETELVKKGVKLLLEKGFDDLMIHDRADDLSRLYQLLGRVQALDQMRTAFGLHIKKSGLTLVNDPSRDPTMVTDLLAFKLRLDNLLVTSFAKNELFGNSMKESFEHFINQRQNKPAELIAKHLDGLLKSGKGVTEEEVESMLDRCLVLFRFIHGKDVFEAFYKKDLAKRLLLNKSGSVDAEKSMLIKLKTECGAGFTSKLEGMFKDVELSKDIMISFNASPKHKNQLESIDLGVSVLTAVNWPTYPPAEALLPTELEKCQNVFKSYYEERHSGKKLTWVNSLGHCVLKASFPKGVKELSVSLFQAIVMLLFNTIHGSISFSDIQSQTRIEPKELSRTLQSLACGKVRVLTKTPKGREVDPNDVFEFNETFDNALYRIKVNAIQMKETVEEQKRTEEGVFQDRQYQVDAAIVRIMKTRKQLSHTLLIAELYEQLKFPIKPQDLKKRIESLIEREYLERGDDELSRTLQSLACGKVRILTKTQKGRDVDLNDVFEFSETFGIALYRIRVNAIQTKETAEEQKGAEEGLFPDRQYQSFNPDPLRELQGRGCMQL</sequence>
<feature type="region of interest" description="Disordered" evidence="12">
    <location>
        <begin position="140"/>
        <end position="163"/>
    </location>
</feature>
<evidence type="ECO:0000256" key="4">
    <source>
        <dbReference type="ARBA" id="ARBA00022553"/>
    </source>
</evidence>